<dbReference type="Pfam" id="PF08240">
    <property type="entry name" value="ADH_N"/>
    <property type="match status" value="1"/>
</dbReference>
<dbReference type="PANTHER" id="PTHR43880">
    <property type="entry name" value="ALCOHOL DEHYDROGENASE"/>
    <property type="match status" value="1"/>
</dbReference>
<evidence type="ECO:0000256" key="2">
    <source>
        <dbReference type="ARBA" id="ARBA00022723"/>
    </source>
</evidence>
<sequence>MRTRAAVLTGPGQDWDVVDLKLDEPREGEVLLRLEVAGLCHSDEHLKHSDDARFPVVGGHEGAGVVEMVGAGVSHVRPGDHVICSFIPVCGHCRWCSTGRTFLCDQSPDLVGAMRDGSFRFHGGGLDFGAMDSLGTFSRHAVISANSCVPIDKDVPFGVAALLSCCVPTGWGAAVRVADVRPGDVVVVFGCGGVGCNAVQGAVGAGAGQVVVIDPVPAKRDFALCMGATAVYADAGSAADEIARSTRGVGSDIAIVTAGVVDAQIVSSAFGITRKGGTIVLIGAHDRSTEMTVKLPGTLLTVESKRVVGSLYGGCNPRSDIPLLLRMYQEGKILLDELISAEYQLDEIRQGYADMHAGKNVRGVVVHNG</sequence>
<dbReference type="InterPro" id="IPR013154">
    <property type="entry name" value="ADH-like_N"/>
</dbReference>
<dbReference type="GO" id="GO:0008270">
    <property type="term" value="F:zinc ion binding"/>
    <property type="evidence" value="ECO:0007669"/>
    <property type="project" value="InterPro"/>
</dbReference>
<dbReference type="GO" id="GO:0046294">
    <property type="term" value="P:formaldehyde catabolic process"/>
    <property type="evidence" value="ECO:0007669"/>
    <property type="project" value="TreeGrafter"/>
</dbReference>
<dbReference type="InterPro" id="IPR013149">
    <property type="entry name" value="ADH-like_C"/>
</dbReference>
<keyword evidence="5" id="KW-0520">NAD</keyword>
<proteinExistence type="inferred from homology"/>
<dbReference type="SUPFAM" id="SSF50129">
    <property type="entry name" value="GroES-like"/>
    <property type="match status" value="1"/>
</dbReference>
<dbReference type="GO" id="GO:0005829">
    <property type="term" value="C:cytosol"/>
    <property type="evidence" value="ECO:0007669"/>
    <property type="project" value="TreeGrafter"/>
</dbReference>
<dbReference type="InterPro" id="IPR020843">
    <property type="entry name" value="ER"/>
</dbReference>
<gene>
    <name evidence="8" type="ORF">SSOG_04677</name>
</gene>
<dbReference type="SUPFAM" id="SSF51735">
    <property type="entry name" value="NAD(P)-binding Rossmann-fold domains"/>
    <property type="match status" value="1"/>
</dbReference>
<dbReference type="EMBL" id="GG657754">
    <property type="protein sequence ID" value="EFL24963.1"/>
    <property type="molecule type" value="Genomic_DNA"/>
</dbReference>
<comment type="similarity">
    <text evidence="1 6">Belongs to the zinc-containing alcohol dehydrogenase family.</text>
</comment>
<dbReference type="Gene3D" id="3.40.50.720">
    <property type="entry name" value="NAD(P)-binding Rossmann-like Domain"/>
    <property type="match status" value="1"/>
</dbReference>
<comment type="cofactor">
    <cofactor evidence="6">
        <name>Zn(2+)</name>
        <dbReference type="ChEBI" id="CHEBI:29105"/>
    </cofactor>
</comment>
<dbReference type="STRING" id="457427.SSOG_04677"/>
<evidence type="ECO:0000256" key="3">
    <source>
        <dbReference type="ARBA" id="ARBA00022833"/>
    </source>
</evidence>
<dbReference type="NCBIfam" id="TIGR03989">
    <property type="entry name" value="Rxyl_3153"/>
    <property type="match status" value="1"/>
</dbReference>
<organism evidence="8 9">
    <name type="scientific">Streptomyces himastatinicus ATCC 53653</name>
    <dbReference type="NCBI Taxonomy" id="457427"/>
    <lineage>
        <taxon>Bacteria</taxon>
        <taxon>Bacillati</taxon>
        <taxon>Actinomycetota</taxon>
        <taxon>Actinomycetes</taxon>
        <taxon>Kitasatosporales</taxon>
        <taxon>Streptomycetaceae</taxon>
        <taxon>Streptomyces</taxon>
        <taxon>Streptomyces violaceusniger group</taxon>
    </lineage>
</organism>
<dbReference type="InterPro" id="IPR036291">
    <property type="entry name" value="NAD(P)-bd_dom_sf"/>
</dbReference>
<accession>D9WBK7</accession>
<dbReference type="InterPro" id="IPR002328">
    <property type="entry name" value="ADH_Zn_CS"/>
</dbReference>
<dbReference type="RefSeq" id="WP_009716767.1">
    <property type="nucleotide sequence ID" value="NZ_GG657754.1"/>
</dbReference>
<evidence type="ECO:0000313" key="8">
    <source>
        <dbReference type="EMBL" id="EFL24963.1"/>
    </source>
</evidence>
<keyword evidence="9" id="KW-1185">Reference proteome</keyword>
<protein>
    <submittedName>
        <fullName evidence="8">Zinc-binding dehydrogenase</fullName>
    </submittedName>
</protein>
<dbReference type="HOGENOM" id="CLU_026673_14_1_11"/>
<name>D9WBK7_9ACTN</name>
<feature type="domain" description="Enoyl reductase (ER)" evidence="7">
    <location>
        <begin position="12"/>
        <end position="366"/>
    </location>
</feature>
<reference evidence="8 9" key="1">
    <citation type="submission" date="2009-02" db="EMBL/GenBank/DDBJ databases">
        <title>Annotation of Streptomyces hygroscopicus strain ATCC 53653.</title>
        <authorList>
            <consortium name="The Broad Institute Genome Sequencing Platform"/>
            <consortium name="Broad Institute Microbial Sequencing Center"/>
            <person name="Fischbach M."/>
            <person name="Godfrey P."/>
            <person name="Ward D."/>
            <person name="Young S."/>
            <person name="Zeng Q."/>
            <person name="Koehrsen M."/>
            <person name="Alvarado L."/>
            <person name="Berlin A.M."/>
            <person name="Bochicchio J."/>
            <person name="Borenstein D."/>
            <person name="Chapman S.B."/>
            <person name="Chen Z."/>
            <person name="Engels R."/>
            <person name="Freedman E."/>
            <person name="Gellesch M."/>
            <person name="Goldberg J."/>
            <person name="Griggs A."/>
            <person name="Gujja S."/>
            <person name="Heilman E.R."/>
            <person name="Heiman D.I."/>
            <person name="Hepburn T.A."/>
            <person name="Howarth C."/>
            <person name="Jen D."/>
            <person name="Larson L."/>
            <person name="Lewis B."/>
            <person name="Mehta T."/>
            <person name="Park D."/>
            <person name="Pearson M."/>
            <person name="Richards J."/>
            <person name="Roberts A."/>
            <person name="Saif S."/>
            <person name="Shea T.D."/>
            <person name="Shenoy N."/>
            <person name="Sisk P."/>
            <person name="Stolte C."/>
            <person name="Sykes S.N."/>
            <person name="Thomson T."/>
            <person name="Walk T."/>
            <person name="White J."/>
            <person name="Yandava C."/>
            <person name="Straight P."/>
            <person name="Clardy J."/>
            <person name="Hung D."/>
            <person name="Kolter R."/>
            <person name="Mekalanos J."/>
            <person name="Walker S."/>
            <person name="Walsh C.T."/>
            <person name="Wieland-Brown L.C."/>
            <person name="Haas B."/>
            <person name="Nusbaum C."/>
            <person name="Birren B."/>
        </authorList>
    </citation>
    <scope>NUCLEOTIDE SEQUENCE [LARGE SCALE GENOMIC DNA]</scope>
    <source>
        <strain evidence="8 9">ATCC 53653</strain>
    </source>
</reference>
<dbReference type="GO" id="GO:0051903">
    <property type="term" value="F:S-(hydroxymethyl)glutathione dehydrogenase [NAD(P)+] activity"/>
    <property type="evidence" value="ECO:0007669"/>
    <property type="project" value="TreeGrafter"/>
</dbReference>
<dbReference type="AlphaFoldDB" id="D9WBK7"/>
<dbReference type="Pfam" id="PF00107">
    <property type="entry name" value="ADH_zinc_N"/>
    <property type="match status" value="1"/>
</dbReference>
<dbReference type="PROSITE" id="PS00059">
    <property type="entry name" value="ADH_ZINC"/>
    <property type="match status" value="1"/>
</dbReference>
<evidence type="ECO:0000256" key="5">
    <source>
        <dbReference type="ARBA" id="ARBA00023027"/>
    </source>
</evidence>
<evidence type="ECO:0000256" key="6">
    <source>
        <dbReference type="RuleBase" id="RU361277"/>
    </source>
</evidence>
<dbReference type="OrthoDB" id="334894at2"/>
<dbReference type="PANTHER" id="PTHR43880:SF12">
    <property type="entry name" value="ALCOHOL DEHYDROGENASE CLASS-3"/>
    <property type="match status" value="1"/>
</dbReference>
<dbReference type="SMART" id="SM00829">
    <property type="entry name" value="PKS_ER"/>
    <property type="match status" value="1"/>
</dbReference>
<dbReference type="InterPro" id="IPR011032">
    <property type="entry name" value="GroES-like_sf"/>
</dbReference>
<keyword evidence="4" id="KW-0560">Oxidoreductase</keyword>
<dbReference type="InterPro" id="IPR023921">
    <property type="entry name" value="ADH_Zn_actinomycetes"/>
</dbReference>
<dbReference type="CDD" id="cd08279">
    <property type="entry name" value="Zn_ADH_class_III"/>
    <property type="match status" value="1"/>
</dbReference>
<keyword evidence="2 6" id="KW-0479">Metal-binding</keyword>
<dbReference type="Gene3D" id="3.90.180.10">
    <property type="entry name" value="Medium-chain alcohol dehydrogenases, catalytic domain"/>
    <property type="match status" value="1"/>
</dbReference>
<keyword evidence="3 6" id="KW-0862">Zinc</keyword>
<evidence type="ECO:0000313" key="9">
    <source>
        <dbReference type="Proteomes" id="UP000003963"/>
    </source>
</evidence>
<dbReference type="Proteomes" id="UP000003963">
    <property type="component" value="Unassembled WGS sequence"/>
</dbReference>
<evidence type="ECO:0000256" key="4">
    <source>
        <dbReference type="ARBA" id="ARBA00023002"/>
    </source>
</evidence>
<evidence type="ECO:0000259" key="7">
    <source>
        <dbReference type="SMART" id="SM00829"/>
    </source>
</evidence>
<evidence type="ECO:0000256" key="1">
    <source>
        <dbReference type="ARBA" id="ARBA00008072"/>
    </source>
</evidence>